<gene>
    <name evidence="3" type="ORF">AQS70_22585</name>
</gene>
<feature type="transmembrane region" description="Helical" evidence="1">
    <location>
        <begin position="108"/>
        <end position="128"/>
    </location>
</feature>
<reference evidence="3 4" key="1">
    <citation type="submission" date="2015-10" db="EMBL/GenBank/DDBJ databases">
        <title>Pseudomonas helleri sp. nov. and Pseudomonas weihenstephanensis sp. nov., isolated from raw cows milk.</title>
        <authorList>
            <person name="Von Neubeck M."/>
            <person name="Huptas C."/>
            <person name="Wenning M."/>
            <person name="Scherer S."/>
        </authorList>
    </citation>
    <scope>NUCLEOTIDE SEQUENCE [LARGE SCALE GENOMIC DNA]</scope>
    <source>
        <strain evidence="3 4">BSTT44</strain>
    </source>
</reference>
<dbReference type="InterPro" id="IPR001633">
    <property type="entry name" value="EAL_dom"/>
</dbReference>
<keyword evidence="1" id="KW-0812">Transmembrane</keyword>
<dbReference type="CDD" id="cd01948">
    <property type="entry name" value="EAL"/>
    <property type="match status" value="1"/>
</dbReference>
<name>A0A0Q0XUB7_9PSED</name>
<sequence length="456" mass="50802">MKVAKAIRCESSRRWFARKFPDKAQWPRIKRLLRFSGIVCIIHGLTWGYYYATHAMSIMALLLFMLVLLGVGCIFIAKRFELFSLTLIAHVFLIIAVFASLADVSSAYSARSAHLFLLPIGIAAFFLFRGDGFYLRWAFPIICFSALVLISNLAISLSPGLELLPADVSKLGHDLNRATAIALTVCVLAIFREDLSSKVESYRSLARAISQRELCSYMQPQVSGDGKVIGAEVLLRWDRPGHGVQSPSEFIPLAEETGLIHEIGLMVIEDACRHLKYWSAIPSVNQWVLSVNVSPLQLASQTFVDDVREVMRKVGISGDKLCLEITESVFAGDLNSTVAKMRALSDDGVSWSLDDFGTGFSSLSLLQTLPLHELKIDQSFIFDIENDASKRELVRKIIEIADILRVSTVAEGIETKQQRDYLQDMGCVVFQGYLFGRPIAATEFLKEHWPAVNITG</sequence>
<dbReference type="STRING" id="1563157.AQS70_22585"/>
<dbReference type="GO" id="GO:0071111">
    <property type="term" value="F:cyclic-guanylate-specific phosphodiesterase activity"/>
    <property type="evidence" value="ECO:0007669"/>
    <property type="project" value="InterPro"/>
</dbReference>
<organism evidence="3 4">
    <name type="scientific">Pseudomonas endophytica</name>
    <dbReference type="NCBI Taxonomy" id="1563157"/>
    <lineage>
        <taxon>Bacteria</taxon>
        <taxon>Pseudomonadati</taxon>
        <taxon>Pseudomonadota</taxon>
        <taxon>Gammaproteobacteria</taxon>
        <taxon>Pseudomonadales</taxon>
        <taxon>Pseudomonadaceae</taxon>
        <taxon>Pseudomonas</taxon>
    </lineage>
</organism>
<dbReference type="SUPFAM" id="SSF141868">
    <property type="entry name" value="EAL domain-like"/>
    <property type="match status" value="1"/>
</dbReference>
<keyword evidence="1" id="KW-1133">Transmembrane helix</keyword>
<dbReference type="PROSITE" id="PS50883">
    <property type="entry name" value="EAL"/>
    <property type="match status" value="1"/>
</dbReference>
<dbReference type="EMBL" id="LLWH01000115">
    <property type="protein sequence ID" value="KQB54009.1"/>
    <property type="molecule type" value="Genomic_DNA"/>
</dbReference>
<evidence type="ECO:0000259" key="2">
    <source>
        <dbReference type="PROSITE" id="PS50883"/>
    </source>
</evidence>
<feature type="transmembrane region" description="Helical" evidence="1">
    <location>
        <begin position="32"/>
        <end position="52"/>
    </location>
</feature>
<dbReference type="PANTHER" id="PTHR33121:SF70">
    <property type="entry name" value="SIGNALING PROTEIN YKOW"/>
    <property type="match status" value="1"/>
</dbReference>
<dbReference type="Proteomes" id="UP000050342">
    <property type="component" value="Unassembled WGS sequence"/>
</dbReference>
<evidence type="ECO:0000313" key="4">
    <source>
        <dbReference type="Proteomes" id="UP000050342"/>
    </source>
</evidence>
<dbReference type="InterPro" id="IPR050706">
    <property type="entry name" value="Cyclic-di-GMP_PDE-like"/>
</dbReference>
<dbReference type="AlphaFoldDB" id="A0A0Q0XUB7"/>
<dbReference type="SMART" id="SM00052">
    <property type="entry name" value="EAL"/>
    <property type="match status" value="1"/>
</dbReference>
<feature type="domain" description="EAL" evidence="2">
    <location>
        <begin position="198"/>
        <end position="452"/>
    </location>
</feature>
<comment type="caution">
    <text evidence="3">The sequence shown here is derived from an EMBL/GenBank/DDBJ whole genome shotgun (WGS) entry which is preliminary data.</text>
</comment>
<feature type="transmembrane region" description="Helical" evidence="1">
    <location>
        <begin position="82"/>
        <end position="102"/>
    </location>
</feature>
<feature type="transmembrane region" description="Helical" evidence="1">
    <location>
        <begin position="58"/>
        <end position="77"/>
    </location>
</feature>
<accession>A0A0Q0XUB7</accession>
<keyword evidence="4" id="KW-1185">Reference proteome</keyword>
<dbReference type="PANTHER" id="PTHR33121">
    <property type="entry name" value="CYCLIC DI-GMP PHOSPHODIESTERASE PDEF"/>
    <property type="match status" value="1"/>
</dbReference>
<dbReference type="Gene3D" id="3.20.20.450">
    <property type="entry name" value="EAL domain"/>
    <property type="match status" value="1"/>
</dbReference>
<evidence type="ECO:0000256" key="1">
    <source>
        <dbReference type="SAM" id="Phobius"/>
    </source>
</evidence>
<dbReference type="Pfam" id="PF00563">
    <property type="entry name" value="EAL"/>
    <property type="match status" value="1"/>
</dbReference>
<protein>
    <submittedName>
        <fullName evidence="3">Diguanylate phosphodiesterase</fullName>
    </submittedName>
</protein>
<keyword evidence="1" id="KW-0472">Membrane</keyword>
<feature type="transmembrane region" description="Helical" evidence="1">
    <location>
        <begin position="135"/>
        <end position="155"/>
    </location>
</feature>
<dbReference type="InterPro" id="IPR035919">
    <property type="entry name" value="EAL_sf"/>
</dbReference>
<dbReference type="OrthoDB" id="9804951at2"/>
<evidence type="ECO:0000313" key="3">
    <source>
        <dbReference type="EMBL" id="KQB54009.1"/>
    </source>
</evidence>
<proteinExistence type="predicted"/>